<protein>
    <submittedName>
        <fullName evidence="1">Uncharacterized protein</fullName>
    </submittedName>
</protein>
<dbReference type="Proteomes" id="UP000693768">
    <property type="component" value="Segment"/>
</dbReference>
<name>A0A8E4UY75_9CAUD</name>
<keyword evidence="2" id="KW-1185">Reference proteome</keyword>
<dbReference type="EMBL" id="MT732451">
    <property type="protein sequence ID" value="QQO97439.1"/>
    <property type="molecule type" value="Genomic_DNA"/>
</dbReference>
<proteinExistence type="predicted"/>
<organism evidence="1 2">
    <name type="scientific">Maribacter phage Molly_1</name>
    <dbReference type="NCBI Taxonomy" id="2745685"/>
    <lineage>
        <taxon>Viruses</taxon>
        <taxon>Duplodnaviria</taxon>
        <taxon>Heunggongvirae</taxon>
        <taxon>Uroviricota</taxon>
        <taxon>Caudoviricetes</taxon>
        <taxon>Molycolviridae</taxon>
        <taxon>Mollyvirus</taxon>
        <taxon>Mollyvirus molly</taxon>
    </lineage>
</organism>
<evidence type="ECO:0000313" key="2">
    <source>
        <dbReference type="Proteomes" id="UP000693768"/>
    </source>
</evidence>
<accession>A0A8E4UY75</accession>
<gene>
    <name evidence="1" type="ORF">Molly1_145</name>
</gene>
<evidence type="ECO:0000313" key="1">
    <source>
        <dbReference type="EMBL" id="QQO97439.1"/>
    </source>
</evidence>
<reference evidence="1" key="1">
    <citation type="submission" date="2020-07" db="EMBL/GenBank/DDBJ databases">
        <title>Highly diverse flavobacterial phages as mortality factor during North Sea spring blooms.</title>
        <authorList>
            <person name="Bartlau N."/>
            <person name="Wichels A."/>
            <person name="Krohne G."/>
            <person name="Adriaenssens E.M."/>
            <person name="Heins A."/>
            <person name="Fuchs B.M."/>
            <person name="Amann R."/>
            <person name="Moraru C."/>
        </authorList>
    </citation>
    <scope>NUCLEOTIDE SEQUENCE</scope>
</reference>
<sequence>MKKLTVKHNLVMGAVLLIDETKNTIAKIALPESKSGNSKWRTDKAQEIGQELADAFNDRLTKQQVIDFILSDDYFETSYPSPTDYSENEVSTRVIGEAYDKFTAALKQETNGTK</sequence>